<gene>
    <name evidence="2" type="ORF">NCTC12929_00919</name>
</gene>
<dbReference type="RefSeq" id="WP_125150959.1">
    <property type="nucleotide sequence ID" value="NZ_JAXFPJ010000035.1"/>
</dbReference>
<evidence type="ECO:0000313" key="3">
    <source>
        <dbReference type="Proteomes" id="UP000270205"/>
    </source>
</evidence>
<dbReference type="AlphaFoldDB" id="A0A7Z8YN42"/>
<dbReference type="Proteomes" id="UP000270205">
    <property type="component" value="Unassembled WGS sequence"/>
</dbReference>
<dbReference type="Pfam" id="PF19672">
    <property type="entry name" value="DUF6175"/>
    <property type="match status" value="2"/>
</dbReference>
<protein>
    <submittedName>
        <fullName evidence="2">Uncharacterized protein</fullName>
    </submittedName>
</protein>
<organism evidence="2 3">
    <name type="scientific">Bergeyella zoohelcum</name>
    <dbReference type="NCBI Taxonomy" id="1015"/>
    <lineage>
        <taxon>Bacteria</taxon>
        <taxon>Pseudomonadati</taxon>
        <taxon>Bacteroidota</taxon>
        <taxon>Flavobacteriia</taxon>
        <taxon>Flavobacteriales</taxon>
        <taxon>Weeksellaceae</taxon>
        <taxon>Bergeyella</taxon>
    </lineage>
</organism>
<proteinExistence type="predicted"/>
<evidence type="ECO:0000256" key="1">
    <source>
        <dbReference type="SAM" id="SignalP"/>
    </source>
</evidence>
<keyword evidence="1" id="KW-0732">Signal</keyword>
<feature type="signal peptide" evidence="1">
    <location>
        <begin position="1"/>
        <end position="20"/>
    </location>
</feature>
<feature type="chain" id="PRO_5030733280" evidence="1">
    <location>
        <begin position="21"/>
        <end position="286"/>
    </location>
</feature>
<sequence>MRFTKILSIFSLLITCLCFGQGAKKPKIMVVPSDALMNKKGLLSSADDMGEEVSVQYYNKAFLDVELKAIISKFGEMMKERGFETIMLEHELKRVQGKGLQINYDIRVDLTYEIRSIGPKKELYAEFSGIDVYSNKQIAAASGVSAPAIGVSPVALLQEAVLDKIDQFNHQLFTTFNEMTVNGRESRLTIIANGISLDEEMNGKSIMDYIEDWLNRNCIKGNFSTDDSSEERMEVSQAMMPLFDTNGKSLDARNFYRNLEKSIQSLGLNAKMTKRKLAEVEITINK</sequence>
<dbReference type="InterPro" id="IPR046173">
    <property type="entry name" value="DUF6175"/>
</dbReference>
<evidence type="ECO:0000313" key="2">
    <source>
        <dbReference type="EMBL" id="VDH03533.1"/>
    </source>
</evidence>
<name>A0A7Z8YN42_9FLAO</name>
<accession>A0A7Z8YN42</accession>
<dbReference type="EMBL" id="UYIV01000001">
    <property type="protein sequence ID" value="VDH03533.1"/>
    <property type="molecule type" value="Genomic_DNA"/>
</dbReference>
<comment type="caution">
    <text evidence="2">The sequence shown here is derived from an EMBL/GenBank/DDBJ whole genome shotgun (WGS) entry which is preliminary data.</text>
</comment>
<reference evidence="2 3" key="1">
    <citation type="submission" date="2018-11" db="EMBL/GenBank/DDBJ databases">
        <authorList>
            <consortium name="Pathogen Informatics"/>
        </authorList>
    </citation>
    <scope>NUCLEOTIDE SEQUENCE [LARGE SCALE GENOMIC DNA]</scope>
    <source>
        <strain evidence="2 3">NCTC12929</strain>
    </source>
</reference>